<proteinExistence type="predicted"/>
<feature type="non-terminal residue" evidence="1">
    <location>
        <position position="183"/>
    </location>
</feature>
<protein>
    <submittedName>
        <fullName evidence="1">Uncharacterized protein</fullName>
    </submittedName>
</protein>
<sequence length="183" mass="21457">SSRLLFFYGSLIHPKVLLRVIGGGGGGGESEEKKVRSMRWRRATLQGHRAVKVKGEDYPACIRNEGEVQGWIVEGLCEEDVRALDFFEGEEYLRVKCKVQCRGKEGWRGWREREEELDRGVVWGEEGEGGEEEGVEMYLWRDEFRERLLVEQDWEFEEFLRSKAKEWVGEGRIKMEDEYESVD</sequence>
<accession>A0ACD0NRL1</accession>
<evidence type="ECO:0000313" key="2">
    <source>
        <dbReference type="Proteomes" id="UP000245626"/>
    </source>
</evidence>
<feature type="non-terminal residue" evidence="1">
    <location>
        <position position="1"/>
    </location>
</feature>
<organism evidence="1 2">
    <name type="scientific">Violaceomyces palustris</name>
    <dbReference type="NCBI Taxonomy" id="1673888"/>
    <lineage>
        <taxon>Eukaryota</taxon>
        <taxon>Fungi</taxon>
        <taxon>Dikarya</taxon>
        <taxon>Basidiomycota</taxon>
        <taxon>Ustilaginomycotina</taxon>
        <taxon>Ustilaginomycetes</taxon>
        <taxon>Violaceomycetales</taxon>
        <taxon>Violaceomycetaceae</taxon>
        <taxon>Violaceomyces</taxon>
    </lineage>
</organism>
<dbReference type="EMBL" id="KZ820203">
    <property type="protein sequence ID" value="PWN48439.1"/>
    <property type="molecule type" value="Genomic_DNA"/>
</dbReference>
<name>A0ACD0NRL1_9BASI</name>
<keyword evidence="2" id="KW-1185">Reference proteome</keyword>
<reference evidence="1 2" key="1">
    <citation type="journal article" date="2018" name="Mol. Biol. Evol.">
        <title>Broad Genomic Sampling Reveals a Smut Pathogenic Ancestry of the Fungal Clade Ustilaginomycotina.</title>
        <authorList>
            <person name="Kijpornyongpan T."/>
            <person name="Mondo S.J."/>
            <person name="Barry K."/>
            <person name="Sandor L."/>
            <person name="Lee J."/>
            <person name="Lipzen A."/>
            <person name="Pangilinan J."/>
            <person name="LaButti K."/>
            <person name="Hainaut M."/>
            <person name="Henrissat B."/>
            <person name="Grigoriev I.V."/>
            <person name="Spatafora J.W."/>
            <person name="Aime M.C."/>
        </authorList>
    </citation>
    <scope>NUCLEOTIDE SEQUENCE [LARGE SCALE GENOMIC DNA]</scope>
    <source>
        <strain evidence="1 2">SA 807</strain>
    </source>
</reference>
<evidence type="ECO:0000313" key="1">
    <source>
        <dbReference type="EMBL" id="PWN48439.1"/>
    </source>
</evidence>
<dbReference type="Proteomes" id="UP000245626">
    <property type="component" value="Unassembled WGS sequence"/>
</dbReference>
<gene>
    <name evidence="1" type="ORF">IE53DRAFT_296402</name>
</gene>